<evidence type="ECO:0000256" key="6">
    <source>
        <dbReference type="HAMAP-Rule" id="MF_01813"/>
    </source>
</evidence>
<comment type="function">
    <text evidence="6">Methyltransferase required for the conversion of demethylmenaquinol (DMKH2) to menaquinol (MKH2) and the conversion of 2-polyprenyl-6-methoxy-1,4-benzoquinol (DDMQH2) to 2-polyprenyl-3-methyl-6-methoxy-1,4-benzoquinol (DMQH2).</text>
</comment>
<dbReference type="GO" id="GO:0043770">
    <property type="term" value="F:demethylmenaquinone methyltransferase activity"/>
    <property type="evidence" value="ECO:0007669"/>
    <property type="project" value="UniProtKB-UniRule"/>
</dbReference>
<dbReference type="PROSITE" id="PS01183">
    <property type="entry name" value="UBIE_1"/>
    <property type="match status" value="1"/>
</dbReference>
<dbReference type="InterPro" id="IPR004033">
    <property type="entry name" value="UbiE/COQ5_MeTrFase"/>
</dbReference>
<evidence type="ECO:0000256" key="4">
    <source>
        <dbReference type="ARBA" id="ARBA00022688"/>
    </source>
</evidence>
<feature type="binding site" evidence="6">
    <location>
        <begin position="162"/>
        <end position="163"/>
    </location>
    <ligand>
        <name>S-adenosyl-L-methionine</name>
        <dbReference type="ChEBI" id="CHEBI:59789"/>
    </ligand>
</feature>
<evidence type="ECO:0000256" key="7">
    <source>
        <dbReference type="SAM" id="MobiDB-lite"/>
    </source>
</evidence>
<dbReference type="PANTHER" id="PTHR43591">
    <property type="entry name" value="METHYLTRANSFERASE"/>
    <property type="match status" value="1"/>
</dbReference>
<keyword evidence="9" id="KW-1185">Reference proteome</keyword>
<evidence type="ECO:0000313" key="8">
    <source>
        <dbReference type="EMBL" id="PQA48272.1"/>
    </source>
</evidence>
<evidence type="ECO:0000256" key="2">
    <source>
        <dbReference type="ARBA" id="ARBA00022603"/>
    </source>
</evidence>
<dbReference type="OrthoDB" id="9808140at2"/>
<reference evidence="9" key="1">
    <citation type="submission" date="2018-02" db="EMBL/GenBank/DDBJ databases">
        <title>Genome sequencing of Solimonas sp. HR-BB.</title>
        <authorList>
            <person name="Lee Y."/>
            <person name="Jeon C.O."/>
        </authorList>
    </citation>
    <scope>NUCLEOTIDE SEQUENCE [LARGE SCALE GENOMIC DNA]</scope>
    <source>
        <strain evidence="9">HR-E</strain>
    </source>
</reference>
<evidence type="ECO:0000256" key="5">
    <source>
        <dbReference type="ARBA" id="ARBA00022691"/>
    </source>
</evidence>
<keyword evidence="5 6" id="KW-0949">S-adenosyl-L-methionine</keyword>
<sequence>MSQRPDLPPANGPLARGEAVAPAAQPARAAGPAATAGARDHGLGDDVTHFGYQTVRAEEKAGKVAEVFHSVAAKYDIMNDLMSFGIHRLWKRFTVEMSGVRPGQQVLDIAGGTGDLARAFHREVGPTGRVVLADINSSMLAVGRDKLLDSGVAGQIEFVQANAECLPFAPGSFDLITIAFGLRNVTDKDAALRSMYQSLKPGGRLLVLEFSKPVLEPLSKIYDTYSFTLLPLMGKLVANDSESYRYLAESIRMHPDQETLKGMMERAGFERCDYHNLTGGIVALHRGFKL</sequence>
<dbReference type="EMBL" id="PTQZ01000047">
    <property type="protein sequence ID" value="PQA48272.1"/>
    <property type="molecule type" value="Genomic_DNA"/>
</dbReference>
<dbReference type="NCBIfam" id="NF001244">
    <property type="entry name" value="PRK00216.1-5"/>
    <property type="match status" value="1"/>
</dbReference>
<keyword evidence="4 6" id="KW-0831">Ubiquinone biosynthesis</keyword>
<feature type="compositionally biased region" description="Low complexity" evidence="7">
    <location>
        <begin position="15"/>
        <end position="37"/>
    </location>
</feature>
<dbReference type="NCBIfam" id="NF001240">
    <property type="entry name" value="PRK00216.1-1"/>
    <property type="match status" value="1"/>
</dbReference>
<dbReference type="InterPro" id="IPR029063">
    <property type="entry name" value="SAM-dependent_MTases_sf"/>
</dbReference>
<feature type="binding site" evidence="6">
    <location>
        <position position="134"/>
    </location>
    <ligand>
        <name>S-adenosyl-L-methionine</name>
        <dbReference type="ChEBI" id="CHEBI:59789"/>
    </ligand>
</feature>
<dbReference type="PROSITE" id="PS51608">
    <property type="entry name" value="SAM_MT_UBIE"/>
    <property type="match status" value="1"/>
</dbReference>
<dbReference type="NCBIfam" id="TIGR01934">
    <property type="entry name" value="MenG_MenH_UbiE"/>
    <property type="match status" value="1"/>
</dbReference>
<keyword evidence="1 6" id="KW-0474">Menaquinone biosynthesis</keyword>
<dbReference type="HAMAP" id="MF_01813">
    <property type="entry name" value="MenG_UbiE_methyltr"/>
    <property type="match status" value="1"/>
</dbReference>
<dbReference type="GO" id="GO:0008425">
    <property type="term" value="F:2-methoxy-6-polyprenyl-1,4-benzoquinol methyltransferase activity"/>
    <property type="evidence" value="ECO:0007669"/>
    <property type="project" value="UniProtKB-UniRule"/>
</dbReference>
<evidence type="ECO:0000256" key="1">
    <source>
        <dbReference type="ARBA" id="ARBA00022428"/>
    </source>
</evidence>
<feature type="compositionally biased region" description="Pro residues" evidence="7">
    <location>
        <begin position="1"/>
        <end position="11"/>
    </location>
</feature>
<feature type="binding site" evidence="6">
    <location>
        <position position="113"/>
    </location>
    <ligand>
        <name>S-adenosyl-L-methionine</name>
        <dbReference type="ChEBI" id="CHEBI:59789"/>
    </ligand>
</feature>
<name>A0A2P6ATP5_9GAMM</name>
<comment type="caution">
    <text evidence="6">Lacks conserved residue(s) required for the propagation of feature annotation.</text>
</comment>
<feature type="region of interest" description="Disordered" evidence="7">
    <location>
        <begin position="1"/>
        <end position="42"/>
    </location>
</feature>
<dbReference type="PANTHER" id="PTHR43591:SF24">
    <property type="entry name" value="2-METHOXY-6-POLYPRENYL-1,4-BENZOQUINOL METHYLASE, MITOCHONDRIAL"/>
    <property type="match status" value="1"/>
</dbReference>
<dbReference type="EC" id="2.1.1.201" evidence="6"/>
<dbReference type="GO" id="GO:0009234">
    <property type="term" value="P:menaquinone biosynthetic process"/>
    <property type="evidence" value="ECO:0007669"/>
    <property type="project" value="UniProtKB-UniRule"/>
</dbReference>
<dbReference type="UniPathway" id="UPA00079">
    <property type="reaction ID" value="UER00169"/>
</dbReference>
<dbReference type="UniPathway" id="UPA00232"/>
<keyword evidence="2 6" id="KW-0489">Methyltransferase</keyword>
<comment type="catalytic activity">
    <reaction evidence="6">
        <text>a 2-demethylmenaquinol + S-adenosyl-L-methionine = a menaquinol + S-adenosyl-L-homocysteine + H(+)</text>
        <dbReference type="Rhea" id="RHEA:42640"/>
        <dbReference type="Rhea" id="RHEA-COMP:9539"/>
        <dbReference type="Rhea" id="RHEA-COMP:9563"/>
        <dbReference type="ChEBI" id="CHEBI:15378"/>
        <dbReference type="ChEBI" id="CHEBI:18151"/>
        <dbReference type="ChEBI" id="CHEBI:55437"/>
        <dbReference type="ChEBI" id="CHEBI:57856"/>
        <dbReference type="ChEBI" id="CHEBI:59789"/>
        <dbReference type="EC" id="2.1.1.163"/>
    </reaction>
</comment>
<evidence type="ECO:0000256" key="3">
    <source>
        <dbReference type="ARBA" id="ARBA00022679"/>
    </source>
</evidence>
<dbReference type="Gene3D" id="3.40.50.150">
    <property type="entry name" value="Vaccinia Virus protein VP39"/>
    <property type="match status" value="1"/>
</dbReference>
<dbReference type="CDD" id="cd02440">
    <property type="entry name" value="AdoMet_MTases"/>
    <property type="match status" value="1"/>
</dbReference>
<comment type="catalytic activity">
    <reaction evidence="6">
        <text>a 2-methoxy-6-(all-trans-polyprenyl)benzene-1,4-diol + S-adenosyl-L-methionine = a 5-methoxy-2-methyl-3-(all-trans-polyprenyl)benzene-1,4-diol + S-adenosyl-L-homocysteine + H(+)</text>
        <dbReference type="Rhea" id="RHEA:28286"/>
        <dbReference type="Rhea" id="RHEA-COMP:10858"/>
        <dbReference type="Rhea" id="RHEA-COMP:10859"/>
        <dbReference type="ChEBI" id="CHEBI:15378"/>
        <dbReference type="ChEBI" id="CHEBI:57856"/>
        <dbReference type="ChEBI" id="CHEBI:59789"/>
        <dbReference type="ChEBI" id="CHEBI:84166"/>
        <dbReference type="ChEBI" id="CHEBI:84167"/>
        <dbReference type="EC" id="2.1.1.201"/>
    </reaction>
</comment>
<protein>
    <recommendedName>
        <fullName evidence="6">Ubiquinone/menaquinone biosynthesis C-methyltransferase UbiE</fullName>
        <ecNumber evidence="6">2.1.1.163</ecNumber>
        <ecNumber evidence="6">2.1.1.201</ecNumber>
    </recommendedName>
    <alternativeName>
        <fullName evidence="6">2-methoxy-6-polyprenyl-1,4-benzoquinol methylase</fullName>
    </alternativeName>
    <alternativeName>
        <fullName evidence="6">Demethylmenaquinone methyltransferase</fullName>
    </alternativeName>
</protein>
<dbReference type="EC" id="2.1.1.163" evidence="6"/>
<comment type="caution">
    <text evidence="8">The sequence shown here is derived from an EMBL/GenBank/DDBJ whole genome shotgun (WGS) entry which is preliminary data.</text>
</comment>
<gene>
    <name evidence="6" type="primary">ubiE</name>
    <name evidence="8" type="ORF">C5O18_03390</name>
</gene>
<dbReference type="Proteomes" id="UP000243900">
    <property type="component" value="Unassembled WGS sequence"/>
</dbReference>
<organism evidence="8 9">
    <name type="scientific">Amnimonas aquatica</name>
    <dbReference type="NCBI Taxonomy" id="2094561"/>
    <lineage>
        <taxon>Bacteria</taxon>
        <taxon>Pseudomonadati</taxon>
        <taxon>Pseudomonadota</taxon>
        <taxon>Gammaproteobacteria</taxon>
        <taxon>Moraxellales</taxon>
        <taxon>Moraxellaceae</taxon>
        <taxon>Amnimonas</taxon>
    </lineage>
</organism>
<evidence type="ECO:0000313" key="9">
    <source>
        <dbReference type="Proteomes" id="UP000243900"/>
    </source>
</evidence>
<dbReference type="GO" id="GO:0032259">
    <property type="term" value="P:methylation"/>
    <property type="evidence" value="ECO:0007669"/>
    <property type="project" value="UniProtKB-KW"/>
</dbReference>
<comment type="similarity">
    <text evidence="6">Belongs to the class I-like SAM-binding methyltransferase superfamily. MenG/UbiE family.</text>
</comment>
<dbReference type="InterPro" id="IPR023576">
    <property type="entry name" value="UbiE/COQ5_MeTrFase_CS"/>
</dbReference>
<comment type="pathway">
    <text evidence="6">Cofactor biosynthesis; ubiquinone biosynthesis.</text>
</comment>
<dbReference type="AlphaFoldDB" id="A0A2P6ATP5"/>
<dbReference type="GO" id="GO:0009060">
    <property type="term" value="P:aerobic respiration"/>
    <property type="evidence" value="ECO:0007669"/>
    <property type="project" value="UniProtKB-UniRule"/>
</dbReference>
<dbReference type="FunFam" id="3.40.50.150:FF:000014">
    <property type="entry name" value="Ubiquinone/menaquinone biosynthesis C-methyltransferase UbiE"/>
    <property type="match status" value="1"/>
</dbReference>
<keyword evidence="3 6" id="KW-0808">Transferase</keyword>
<accession>A0A2P6ATP5</accession>
<proteinExistence type="inferred from homology"/>
<dbReference type="SUPFAM" id="SSF53335">
    <property type="entry name" value="S-adenosyl-L-methionine-dependent methyltransferases"/>
    <property type="match status" value="1"/>
</dbReference>
<comment type="pathway">
    <text evidence="6">Quinol/quinone metabolism; menaquinone biosynthesis; menaquinol from 1,4-dihydroxy-2-naphthoate: step 2/2.</text>
</comment>
<dbReference type="Pfam" id="PF01209">
    <property type="entry name" value="Ubie_methyltran"/>
    <property type="match status" value="1"/>
</dbReference>